<sequence>MPIILLKNTVSRRNQVVKVLILGLDGLDYDCVNRWNINEFKQKYFGKHLVNMLSHLYTPLIWGSFLIGGNVEDYGYDLKRLREKRALDGSHPLLRPLYKLRLKLFPNRKIGLRELLVRKGLAEKYPPSIMPKRLLKKTFLEVLKMNGYKVSAIEVPAYNEVKNEYFRCTFSKYLSKPLKSKIDYVEGCLSDVQDRVNKAMKFVFENYDVIFMYSHLPDIAHHLFFRNIIETKMLHDIYLRLKEITLPLIEESYSRDYAVLIISDHGFDVKKHYHSNYGFWSLNVEPPYEPKYITDFFKIIMSLVEL</sequence>
<dbReference type="InterPro" id="IPR017850">
    <property type="entry name" value="Alkaline_phosphatase_core_sf"/>
</dbReference>
<evidence type="ECO:0000313" key="2">
    <source>
        <dbReference type="Proteomes" id="UP000269499"/>
    </source>
</evidence>
<dbReference type="Proteomes" id="UP000269499">
    <property type="component" value="Unassembled WGS sequence"/>
</dbReference>
<evidence type="ECO:0008006" key="3">
    <source>
        <dbReference type="Google" id="ProtNLM"/>
    </source>
</evidence>
<evidence type="ECO:0000313" key="1">
    <source>
        <dbReference type="EMBL" id="RLE53762.1"/>
    </source>
</evidence>
<accession>A0A497F3G2</accession>
<comment type="caution">
    <text evidence="1">The sequence shown here is derived from an EMBL/GenBank/DDBJ whole genome shotgun (WGS) entry which is preliminary data.</text>
</comment>
<dbReference type="SUPFAM" id="SSF53649">
    <property type="entry name" value="Alkaline phosphatase-like"/>
    <property type="match status" value="1"/>
</dbReference>
<protein>
    <recommendedName>
        <fullName evidence="3">Metalloenzyme domain-containing protein</fullName>
    </recommendedName>
</protein>
<dbReference type="AlphaFoldDB" id="A0A497F3G2"/>
<organism evidence="1 2">
    <name type="scientific">Thermoproteota archaeon</name>
    <dbReference type="NCBI Taxonomy" id="2056631"/>
    <lineage>
        <taxon>Archaea</taxon>
        <taxon>Thermoproteota</taxon>
    </lineage>
</organism>
<reference evidence="1 2" key="1">
    <citation type="submission" date="2018-06" db="EMBL/GenBank/DDBJ databases">
        <title>Extensive metabolic versatility and redundancy in microbially diverse, dynamic hydrothermal sediments.</title>
        <authorList>
            <person name="Dombrowski N."/>
            <person name="Teske A."/>
            <person name="Baker B.J."/>
        </authorList>
    </citation>
    <scope>NUCLEOTIDE SEQUENCE [LARGE SCALE GENOMIC DNA]</scope>
    <source>
        <strain evidence="1">B20_G2</strain>
    </source>
</reference>
<proteinExistence type="predicted"/>
<dbReference type="Gene3D" id="3.40.720.10">
    <property type="entry name" value="Alkaline Phosphatase, subunit A"/>
    <property type="match status" value="1"/>
</dbReference>
<gene>
    <name evidence="1" type="ORF">DRJ26_02975</name>
</gene>
<name>A0A497F3G2_9CREN</name>
<dbReference type="EMBL" id="QMRA01000053">
    <property type="protein sequence ID" value="RLE53762.1"/>
    <property type="molecule type" value="Genomic_DNA"/>
</dbReference>